<comment type="similarity">
    <text evidence="1 6 7">Belongs to the universal ribosomal protein uL23 family.</text>
</comment>
<dbReference type="GO" id="GO:0003735">
    <property type="term" value="F:structural constituent of ribosome"/>
    <property type="evidence" value="ECO:0007669"/>
    <property type="project" value="InterPro"/>
</dbReference>
<dbReference type="HAMAP" id="MF_01369_B">
    <property type="entry name" value="Ribosomal_uL23_B"/>
    <property type="match status" value="1"/>
</dbReference>
<sequence length="95" mass="10832">MKSAYDVIIRPIVTEASTDQMALNKYTFEVSPRANKVEIRNAIEEIFKVHVTKVNTLWRPSKEKRRGMVVGRTTRRKKAIVTLAPGESIDIFEGV</sequence>
<evidence type="ECO:0000256" key="3">
    <source>
        <dbReference type="ARBA" id="ARBA00022884"/>
    </source>
</evidence>
<keyword evidence="3 6" id="KW-0694">RNA-binding</keyword>
<accession>A0A1R0IL27</accession>
<keyword evidence="2 6" id="KW-0699">rRNA-binding</keyword>
<keyword evidence="4 6" id="KW-0689">Ribosomal protein</keyword>
<dbReference type="InterPro" id="IPR001014">
    <property type="entry name" value="Ribosomal_uL23_CS"/>
</dbReference>
<dbReference type="RefSeq" id="WP_020376695.1">
    <property type="nucleotide sequence ID" value="NZ_MDZD01000009.1"/>
</dbReference>
<keyword evidence="5 6" id="KW-0687">Ribonucleoprotein</keyword>
<evidence type="ECO:0000313" key="8">
    <source>
        <dbReference type="EMBL" id="PSR28435.1"/>
    </source>
</evidence>
<dbReference type="GO" id="GO:0006412">
    <property type="term" value="P:translation"/>
    <property type="evidence" value="ECO:0007669"/>
    <property type="project" value="UniProtKB-UniRule"/>
</dbReference>
<dbReference type="SUPFAM" id="SSF54189">
    <property type="entry name" value="Ribosomal proteins S24e, L23 and L15e"/>
    <property type="match status" value="1"/>
</dbReference>
<evidence type="ECO:0000256" key="5">
    <source>
        <dbReference type="ARBA" id="ARBA00023274"/>
    </source>
</evidence>
<dbReference type="Gene3D" id="3.30.70.330">
    <property type="match status" value="1"/>
</dbReference>
<comment type="caution">
    <text evidence="8">The sequence shown here is derived from an EMBL/GenBank/DDBJ whole genome shotgun (WGS) entry which is preliminary data.</text>
</comment>
<evidence type="ECO:0000256" key="6">
    <source>
        <dbReference type="HAMAP-Rule" id="MF_01369"/>
    </source>
</evidence>
<dbReference type="GO" id="GO:0005840">
    <property type="term" value="C:ribosome"/>
    <property type="evidence" value="ECO:0007669"/>
    <property type="project" value="UniProtKB-KW"/>
</dbReference>
<proteinExistence type="inferred from homology"/>
<dbReference type="GO" id="GO:1990904">
    <property type="term" value="C:ribonucleoprotein complex"/>
    <property type="evidence" value="ECO:0007669"/>
    <property type="project" value="UniProtKB-KW"/>
</dbReference>
<evidence type="ECO:0000313" key="9">
    <source>
        <dbReference type="Proteomes" id="UP000242705"/>
    </source>
</evidence>
<dbReference type="InterPro" id="IPR013025">
    <property type="entry name" value="Ribosomal_uL23-like"/>
</dbReference>
<evidence type="ECO:0000256" key="2">
    <source>
        <dbReference type="ARBA" id="ARBA00022730"/>
    </source>
</evidence>
<dbReference type="PANTHER" id="PTHR11620">
    <property type="entry name" value="60S RIBOSOMAL PROTEIN L23A"/>
    <property type="match status" value="1"/>
</dbReference>
<dbReference type="FunFam" id="3.30.70.330:FF:000001">
    <property type="entry name" value="50S ribosomal protein L23"/>
    <property type="match status" value="1"/>
</dbReference>
<evidence type="ECO:0000256" key="7">
    <source>
        <dbReference type="RuleBase" id="RU003934"/>
    </source>
</evidence>
<protein>
    <recommendedName>
        <fullName evidence="6">Large ribosomal subunit protein uL23</fullName>
    </recommendedName>
</protein>
<dbReference type="Pfam" id="PF00276">
    <property type="entry name" value="Ribosomal_L23"/>
    <property type="match status" value="1"/>
</dbReference>
<dbReference type="NCBIfam" id="NF004363">
    <property type="entry name" value="PRK05738.2-4"/>
    <property type="match status" value="1"/>
</dbReference>
<dbReference type="Proteomes" id="UP000242705">
    <property type="component" value="Unassembled WGS sequence"/>
</dbReference>
<evidence type="ECO:0000256" key="4">
    <source>
        <dbReference type="ARBA" id="ARBA00022980"/>
    </source>
</evidence>
<reference evidence="8 9" key="1">
    <citation type="journal article" date="2014" name="BMC Genomics">
        <title>Comparison of environmental and isolate Sulfobacillus genomes reveals diverse carbon, sulfur, nitrogen, and hydrogen metabolisms.</title>
        <authorList>
            <person name="Justice N.B."/>
            <person name="Norman A."/>
            <person name="Brown C.T."/>
            <person name="Singh A."/>
            <person name="Thomas B.C."/>
            <person name="Banfield J.F."/>
        </authorList>
    </citation>
    <scope>NUCLEOTIDE SEQUENCE [LARGE SCALE GENOMIC DNA]</scope>
    <source>
        <strain evidence="8">AMDSBA5</strain>
    </source>
</reference>
<gene>
    <name evidence="6" type="primary">rplW</name>
    <name evidence="8" type="ORF">C7B47_04510</name>
</gene>
<dbReference type="AlphaFoldDB" id="A0A1R0IL27"/>
<name>A0A1R0IL27_SULTH</name>
<comment type="function">
    <text evidence="6">One of the early assembly proteins it binds 23S rRNA. One of the proteins that surrounds the polypeptide exit tunnel on the outside of the ribosome. Forms the main docking site for trigger factor binding to the ribosome.</text>
</comment>
<evidence type="ECO:0000256" key="1">
    <source>
        <dbReference type="ARBA" id="ARBA00006700"/>
    </source>
</evidence>
<dbReference type="EMBL" id="PXYX01000006">
    <property type="protein sequence ID" value="PSR28435.1"/>
    <property type="molecule type" value="Genomic_DNA"/>
</dbReference>
<dbReference type="InterPro" id="IPR012677">
    <property type="entry name" value="Nucleotide-bd_a/b_plait_sf"/>
</dbReference>
<comment type="subunit">
    <text evidence="6">Part of the 50S ribosomal subunit. Contacts protein L29, and trigger factor when it is bound to the ribosome.</text>
</comment>
<organism evidence="8 9">
    <name type="scientific">Sulfobacillus thermosulfidooxidans</name>
    <dbReference type="NCBI Taxonomy" id="28034"/>
    <lineage>
        <taxon>Bacteria</taxon>
        <taxon>Bacillati</taxon>
        <taxon>Bacillota</taxon>
        <taxon>Clostridia</taxon>
        <taxon>Eubacteriales</taxon>
        <taxon>Clostridiales Family XVII. Incertae Sedis</taxon>
        <taxon>Sulfobacillus</taxon>
    </lineage>
</organism>
<dbReference type="InterPro" id="IPR012678">
    <property type="entry name" value="Ribosomal_uL23/eL15/eS24_sf"/>
</dbReference>
<dbReference type="PROSITE" id="PS00050">
    <property type="entry name" value="RIBOSOMAL_L23"/>
    <property type="match status" value="1"/>
</dbReference>
<dbReference type="GO" id="GO:0019843">
    <property type="term" value="F:rRNA binding"/>
    <property type="evidence" value="ECO:0007669"/>
    <property type="project" value="UniProtKB-UniRule"/>
</dbReference>